<feature type="coiled-coil region" evidence="8">
    <location>
        <begin position="171"/>
        <end position="198"/>
    </location>
</feature>
<evidence type="ECO:0000256" key="3">
    <source>
        <dbReference type="ARBA" id="ARBA00022448"/>
    </source>
</evidence>
<dbReference type="GO" id="GO:0009279">
    <property type="term" value="C:cell outer membrane"/>
    <property type="evidence" value="ECO:0007669"/>
    <property type="project" value="UniProtKB-SubCell"/>
</dbReference>
<dbReference type="GO" id="GO:0015288">
    <property type="term" value="F:porin activity"/>
    <property type="evidence" value="ECO:0007669"/>
    <property type="project" value="TreeGrafter"/>
</dbReference>
<evidence type="ECO:0000256" key="6">
    <source>
        <dbReference type="ARBA" id="ARBA00023136"/>
    </source>
</evidence>
<evidence type="ECO:0000256" key="5">
    <source>
        <dbReference type="ARBA" id="ARBA00022692"/>
    </source>
</evidence>
<evidence type="ECO:0000256" key="4">
    <source>
        <dbReference type="ARBA" id="ARBA00022452"/>
    </source>
</evidence>
<organism evidence="10 11">
    <name type="scientific">Oceanibaculum indicum</name>
    <dbReference type="NCBI Taxonomy" id="526216"/>
    <lineage>
        <taxon>Bacteria</taxon>
        <taxon>Pseudomonadati</taxon>
        <taxon>Pseudomonadota</taxon>
        <taxon>Alphaproteobacteria</taxon>
        <taxon>Rhodospirillales</taxon>
        <taxon>Oceanibaculaceae</taxon>
        <taxon>Oceanibaculum</taxon>
    </lineage>
</organism>
<evidence type="ECO:0000256" key="1">
    <source>
        <dbReference type="ARBA" id="ARBA00004442"/>
    </source>
</evidence>
<reference evidence="10 11" key="1">
    <citation type="submission" date="2018-10" db="EMBL/GenBank/DDBJ databases">
        <title>Comparative analysis of microorganisms from saline springs in Andes Mountain Range, Colombia.</title>
        <authorList>
            <person name="Rubin E."/>
        </authorList>
    </citation>
    <scope>NUCLEOTIDE SEQUENCE [LARGE SCALE GENOMIC DNA]</scope>
    <source>
        <strain evidence="10 11">USBA 36</strain>
    </source>
</reference>
<evidence type="ECO:0000313" key="10">
    <source>
        <dbReference type="EMBL" id="RKQ73513.1"/>
    </source>
</evidence>
<gene>
    <name evidence="10" type="ORF">BCL74_1302</name>
</gene>
<dbReference type="InterPro" id="IPR003423">
    <property type="entry name" value="OMP_efflux"/>
</dbReference>
<dbReference type="Pfam" id="PF02321">
    <property type="entry name" value="OEP"/>
    <property type="match status" value="2"/>
</dbReference>
<evidence type="ECO:0000256" key="2">
    <source>
        <dbReference type="ARBA" id="ARBA00007613"/>
    </source>
</evidence>
<feature type="signal peptide" evidence="9">
    <location>
        <begin position="1"/>
        <end position="22"/>
    </location>
</feature>
<dbReference type="EMBL" id="RBIG01000001">
    <property type="protein sequence ID" value="RKQ73513.1"/>
    <property type="molecule type" value="Genomic_DNA"/>
</dbReference>
<keyword evidence="6" id="KW-0472">Membrane</keyword>
<proteinExistence type="inferred from homology"/>
<evidence type="ECO:0000256" key="9">
    <source>
        <dbReference type="SAM" id="SignalP"/>
    </source>
</evidence>
<keyword evidence="9" id="KW-0732">Signal</keyword>
<evidence type="ECO:0000256" key="7">
    <source>
        <dbReference type="ARBA" id="ARBA00023237"/>
    </source>
</evidence>
<evidence type="ECO:0000313" key="11">
    <source>
        <dbReference type="Proteomes" id="UP000277424"/>
    </source>
</evidence>
<dbReference type="InterPro" id="IPR051906">
    <property type="entry name" value="TolC-like"/>
</dbReference>
<keyword evidence="3" id="KW-0813">Transport</keyword>
<accession>A0A420WR51</accession>
<dbReference type="GO" id="GO:0015562">
    <property type="term" value="F:efflux transmembrane transporter activity"/>
    <property type="evidence" value="ECO:0007669"/>
    <property type="project" value="InterPro"/>
</dbReference>
<dbReference type="InterPro" id="IPR010130">
    <property type="entry name" value="T1SS_OMP_TolC"/>
</dbReference>
<keyword evidence="5" id="KW-0812">Transmembrane</keyword>
<dbReference type="PANTHER" id="PTHR30026:SF22">
    <property type="entry name" value="OUTER MEMBRANE EFFLUX PROTEIN"/>
    <property type="match status" value="1"/>
</dbReference>
<dbReference type="GO" id="GO:1990281">
    <property type="term" value="C:efflux pump complex"/>
    <property type="evidence" value="ECO:0007669"/>
    <property type="project" value="TreeGrafter"/>
</dbReference>
<dbReference type="SUPFAM" id="SSF56954">
    <property type="entry name" value="Outer membrane efflux proteins (OEP)"/>
    <property type="match status" value="1"/>
</dbReference>
<keyword evidence="4" id="KW-1134">Transmembrane beta strand</keyword>
<sequence>MRIRALLLSTAAMLALTGPASAETIIDALVSAYQNNADLMAAREELRVTNEQRPQALGGWMPTVTLRGNADEATIDQRISPSYDRRTLSGALEYNQTLYRGGALSATLDQAENTIRRQRALLTDTEQTVLLQAGSIFMDVIRDSRTLALNRNNIAVLEERRRTTRALYDVGDATQADLSQAEARLAQARAQLIAAQGQLDASRATYAQIVGQPPEAPEMPGPVSGLPETLEAAIDLAERWNPVLRASGLAETIARDQIRIRRGEMLPSVALVGRVQEDSYDDPLPLDRQSQASLGVQLTVPLYQSGADHARLREAKKRANQRQLETVSQLRKVQEQVIRAWRDLQTARASVGALDEQIAAARLALESVRREVEIGRRPLLDLLDAQQELLDAEVNRTGRQRDVVVGELTLLSTIGALTAESLALPTDLYDPLADYEATKWRLFGTGIR</sequence>
<name>A0A420WR51_9PROT</name>
<dbReference type="Proteomes" id="UP000277424">
    <property type="component" value="Unassembled WGS sequence"/>
</dbReference>
<dbReference type="RefSeq" id="WP_008943320.1">
    <property type="nucleotide sequence ID" value="NZ_RBIG01000001.1"/>
</dbReference>
<feature type="chain" id="PRO_5019421886" evidence="9">
    <location>
        <begin position="23"/>
        <end position="448"/>
    </location>
</feature>
<keyword evidence="8" id="KW-0175">Coiled coil</keyword>
<dbReference type="PANTHER" id="PTHR30026">
    <property type="entry name" value="OUTER MEMBRANE PROTEIN TOLC"/>
    <property type="match status" value="1"/>
</dbReference>
<comment type="similarity">
    <text evidence="2">Belongs to the outer membrane factor (OMF) (TC 1.B.17) family.</text>
</comment>
<comment type="caution">
    <text evidence="10">The sequence shown here is derived from an EMBL/GenBank/DDBJ whole genome shotgun (WGS) entry which is preliminary data.</text>
</comment>
<evidence type="ECO:0000256" key="8">
    <source>
        <dbReference type="SAM" id="Coils"/>
    </source>
</evidence>
<keyword evidence="7" id="KW-0998">Cell outer membrane</keyword>
<protein>
    <submittedName>
        <fullName evidence="10">Outer membrane protein</fullName>
    </submittedName>
</protein>
<comment type="subcellular location">
    <subcellularLocation>
        <location evidence="1">Cell outer membrane</location>
    </subcellularLocation>
</comment>
<dbReference type="NCBIfam" id="TIGR01844">
    <property type="entry name" value="type_I_sec_TolC"/>
    <property type="match status" value="1"/>
</dbReference>
<dbReference type="AlphaFoldDB" id="A0A420WR51"/>
<dbReference type="Gene3D" id="1.20.1600.10">
    <property type="entry name" value="Outer membrane efflux proteins (OEP)"/>
    <property type="match status" value="1"/>
</dbReference>